<dbReference type="Gene3D" id="3.20.20.70">
    <property type="entry name" value="Aldolase class I"/>
    <property type="match status" value="1"/>
</dbReference>
<dbReference type="InterPro" id="IPR050456">
    <property type="entry name" value="DeoC/FbaB_aldolase"/>
</dbReference>
<reference evidence="2" key="1">
    <citation type="submission" date="2023-07" db="EMBL/GenBank/DDBJ databases">
        <title>30 novel species of actinomycetes from the DSMZ collection.</title>
        <authorList>
            <person name="Nouioui I."/>
        </authorList>
    </citation>
    <scope>NUCLEOTIDE SEQUENCE [LARGE SCALE GENOMIC DNA]</scope>
    <source>
        <strain evidence="2">DSM 41886</strain>
    </source>
</reference>
<dbReference type="Pfam" id="PF01791">
    <property type="entry name" value="DeoC"/>
    <property type="match status" value="1"/>
</dbReference>
<dbReference type="EMBL" id="JAVREV010000008">
    <property type="protein sequence ID" value="MDT0444204.1"/>
    <property type="molecule type" value="Genomic_DNA"/>
</dbReference>
<dbReference type="SMART" id="SM01133">
    <property type="entry name" value="DeoC"/>
    <property type="match status" value="1"/>
</dbReference>
<evidence type="ECO:0000313" key="1">
    <source>
        <dbReference type="EMBL" id="MDT0444204.1"/>
    </source>
</evidence>
<gene>
    <name evidence="1" type="ORF">RM779_16610</name>
</gene>
<name>A0ABU2S5E5_9ACTN</name>
<dbReference type="PANTHER" id="PTHR47916">
    <property type="entry name" value="FRUCTOSE-BISPHOSPHATE ALDOLASE CLASS 1"/>
    <property type="match status" value="1"/>
</dbReference>
<dbReference type="InterPro" id="IPR002915">
    <property type="entry name" value="DeoC/FbaB/LacD_aldolase"/>
</dbReference>
<evidence type="ECO:0008006" key="3">
    <source>
        <dbReference type="Google" id="ProtNLM"/>
    </source>
</evidence>
<sequence length="154" mass="16718">MHADRLAPRVGTLASNGVDAVVPHKGRVPFVDPRRFAGLGLILHLSASTVHAPDPDAKCLVASVESAVRLAAEAVSVHVNLGSDDERRQIADLAAVADACTEWGLPLLAMMYPRGPRITNQRDPALRAPRRDRARLVRRLGHPTPVEWPAAWPR</sequence>
<dbReference type="PANTHER" id="PTHR47916:SF1">
    <property type="entry name" value="3-HYDROXY-5-PHOSPHONOOXYPENTANE-2,4-DIONE THIOLASE"/>
    <property type="match status" value="1"/>
</dbReference>
<accession>A0ABU2S5E5</accession>
<proteinExistence type="predicted"/>
<dbReference type="SUPFAM" id="SSF51569">
    <property type="entry name" value="Aldolase"/>
    <property type="match status" value="1"/>
</dbReference>
<dbReference type="InterPro" id="IPR013785">
    <property type="entry name" value="Aldolase_TIM"/>
</dbReference>
<dbReference type="Proteomes" id="UP001183615">
    <property type="component" value="Unassembled WGS sequence"/>
</dbReference>
<organism evidence="1 2">
    <name type="scientific">Streptomyces johnsoniae</name>
    <dbReference type="NCBI Taxonomy" id="3075532"/>
    <lineage>
        <taxon>Bacteria</taxon>
        <taxon>Bacillati</taxon>
        <taxon>Actinomycetota</taxon>
        <taxon>Actinomycetes</taxon>
        <taxon>Kitasatosporales</taxon>
        <taxon>Streptomycetaceae</taxon>
        <taxon>Streptomyces</taxon>
    </lineage>
</organism>
<evidence type="ECO:0000313" key="2">
    <source>
        <dbReference type="Proteomes" id="UP001183615"/>
    </source>
</evidence>
<keyword evidence="2" id="KW-1185">Reference proteome</keyword>
<dbReference type="RefSeq" id="WP_311618473.1">
    <property type="nucleotide sequence ID" value="NZ_JAVREV010000008.1"/>
</dbReference>
<protein>
    <recommendedName>
        <fullName evidence="3">Xylose isomerase-like TIM barrel domain-containing protein</fullName>
    </recommendedName>
</protein>
<comment type="caution">
    <text evidence="1">The sequence shown here is derived from an EMBL/GenBank/DDBJ whole genome shotgun (WGS) entry which is preliminary data.</text>
</comment>